<accession>A0ABY7FH17</accession>
<evidence type="ECO:0008006" key="3">
    <source>
        <dbReference type="Google" id="ProtNLM"/>
    </source>
</evidence>
<keyword evidence="2" id="KW-1185">Reference proteome</keyword>
<evidence type="ECO:0000313" key="1">
    <source>
        <dbReference type="EMBL" id="WAR21463.1"/>
    </source>
</evidence>
<gene>
    <name evidence="1" type="ORF">MAR_015437</name>
</gene>
<dbReference type="Gene3D" id="2.60.40.10">
    <property type="entry name" value="Immunoglobulins"/>
    <property type="match status" value="1"/>
</dbReference>
<reference evidence="1" key="1">
    <citation type="submission" date="2022-11" db="EMBL/GenBank/DDBJ databases">
        <title>Centuries of genome instability and evolution in soft-shell clam transmissible cancer (bioRxiv).</title>
        <authorList>
            <person name="Hart S.F.M."/>
            <person name="Yonemitsu M.A."/>
            <person name="Giersch R.M."/>
            <person name="Beal B.F."/>
            <person name="Arriagada G."/>
            <person name="Davis B.W."/>
            <person name="Ostrander E.A."/>
            <person name="Goff S.P."/>
            <person name="Metzger M.J."/>
        </authorList>
    </citation>
    <scope>NUCLEOTIDE SEQUENCE</scope>
    <source>
        <strain evidence="1">MELC-2E11</strain>
        <tissue evidence="1">Siphon/mantle</tissue>
    </source>
</reference>
<dbReference type="InterPro" id="IPR013783">
    <property type="entry name" value="Ig-like_fold"/>
</dbReference>
<dbReference type="EMBL" id="CP111023">
    <property type="protein sequence ID" value="WAR21463.1"/>
    <property type="molecule type" value="Genomic_DNA"/>
</dbReference>
<name>A0ABY7FH17_MYAAR</name>
<sequence>MKAVFEEEEVRLECHVEAFPQPVYRWRSEHGILFQTGQILQAVPVPSDIYPLSGGFAITYKCVVAATLVTSFGQSQGVEKEALWPIEVYKRVRTGGFSNTGHLYSVEDGGNVNITCLATGSPTPYFRCELVATGGVVAQGQNLVIIGAARSTLSR</sequence>
<organism evidence="1 2">
    <name type="scientific">Mya arenaria</name>
    <name type="common">Soft-shell clam</name>
    <dbReference type="NCBI Taxonomy" id="6604"/>
    <lineage>
        <taxon>Eukaryota</taxon>
        <taxon>Metazoa</taxon>
        <taxon>Spiralia</taxon>
        <taxon>Lophotrochozoa</taxon>
        <taxon>Mollusca</taxon>
        <taxon>Bivalvia</taxon>
        <taxon>Autobranchia</taxon>
        <taxon>Heteroconchia</taxon>
        <taxon>Euheterodonta</taxon>
        <taxon>Imparidentia</taxon>
        <taxon>Neoheterodontei</taxon>
        <taxon>Myida</taxon>
        <taxon>Myoidea</taxon>
        <taxon>Myidae</taxon>
        <taxon>Mya</taxon>
    </lineage>
</organism>
<evidence type="ECO:0000313" key="2">
    <source>
        <dbReference type="Proteomes" id="UP001164746"/>
    </source>
</evidence>
<protein>
    <recommendedName>
        <fullName evidence="3">Ig-like domain-containing protein</fullName>
    </recommendedName>
</protein>
<proteinExistence type="predicted"/>
<dbReference type="Proteomes" id="UP001164746">
    <property type="component" value="Chromosome 12"/>
</dbReference>